<evidence type="ECO:0000313" key="1">
    <source>
        <dbReference type="EMBL" id="TBU23134.1"/>
    </source>
</evidence>
<gene>
    <name evidence="1" type="ORF">BD311DRAFT_868999</name>
</gene>
<sequence length="84" mass="9437">MTRVRCAGYLARTTERIANEIEIATTNETVTVQRVLVVAKERDMEIIGPVLGKDMACRRKPSSLEHAQDPTLVLFVLQARVVWA</sequence>
<dbReference type="Proteomes" id="UP000292957">
    <property type="component" value="Unassembled WGS sequence"/>
</dbReference>
<reference evidence="1" key="1">
    <citation type="submission" date="2019-01" db="EMBL/GenBank/DDBJ databases">
        <title>Draft genome sequences of three monokaryotic isolates of the white-rot basidiomycete fungus Dichomitus squalens.</title>
        <authorList>
            <consortium name="DOE Joint Genome Institute"/>
            <person name="Lopez S.C."/>
            <person name="Andreopoulos B."/>
            <person name="Pangilinan J."/>
            <person name="Lipzen A."/>
            <person name="Riley R."/>
            <person name="Ahrendt S."/>
            <person name="Ng V."/>
            <person name="Barry K."/>
            <person name="Daum C."/>
            <person name="Grigoriev I.V."/>
            <person name="Hilden K.S."/>
            <person name="Makela M.R."/>
            <person name="de Vries R.P."/>
        </authorList>
    </citation>
    <scope>NUCLEOTIDE SEQUENCE [LARGE SCALE GENOMIC DNA]</scope>
    <source>
        <strain evidence="1">OM18370.1</strain>
    </source>
</reference>
<accession>A0A4Q9M7T5</accession>
<dbReference type="EMBL" id="ML143514">
    <property type="protein sequence ID" value="TBU23134.1"/>
    <property type="molecule type" value="Genomic_DNA"/>
</dbReference>
<dbReference type="OrthoDB" id="3222645at2759"/>
<dbReference type="AlphaFoldDB" id="A0A4Q9M7T5"/>
<organism evidence="1">
    <name type="scientific">Dichomitus squalens</name>
    <dbReference type="NCBI Taxonomy" id="114155"/>
    <lineage>
        <taxon>Eukaryota</taxon>
        <taxon>Fungi</taxon>
        <taxon>Dikarya</taxon>
        <taxon>Basidiomycota</taxon>
        <taxon>Agaricomycotina</taxon>
        <taxon>Agaricomycetes</taxon>
        <taxon>Polyporales</taxon>
        <taxon>Polyporaceae</taxon>
        <taxon>Dichomitus</taxon>
    </lineage>
</organism>
<protein>
    <submittedName>
        <fullName evidence="1">Uncharacterized protein</fullName>
    </submittedName>
</protein>
<name>A0A4Q9M7T5_9APHY</name>
<proteinExistence type="predicted"/>